<comment type="subcellular location">
    <subcellularLocation>
        <location evidence="1 7">Cell membrane</location>
        <topology evidence="1 7">Multi-pass membrane protein</topology>
    </subcellularLocation>
</comment>
<dbReference type="InterPro" id="IPR050809">
    <property type="entry name" value="UgpAE/MalFG_permease"/>
</dbReference>
<gene>
    <name evidence="9" type="ORF">PQJ61_15025</name>
</gene>
<feature type="transmembrane region" description="Helical" evidence="7">
    <location>
        <begin position="302"/>
        <end position="328"/>
    </location>
</feature>
<dbReference type="PANTHER" id="PTHR43227:SF8">
    <property type="entry name" value="DIACETYLCHITOBIOSE UPTAKE SYSTEM PERMEASE PROTEIN DASB"/>
    <property type="match status" value="1"/>
</dbReference>
<dbReference type="SUPFAM" id="SSF161098">
    <property type="entry name" value="MetI-like"/>
    <property type="match status" value="2"/>
</dbReference>
<feature type="transmembrane region" description="Helical" evidence="7">
    <location>
        <begin position="340"/>
        <end position="373"/>
    </location>
</feature>
<reference evidence="9 10" key="1">
    <citation type="submission" date="2022-12" db="EMBL/GenBank/DDBJ databases">
        <title>Metagenome assembled genome from gulf of manar.</title>
        <authorList>
            <person name="Kohli P."/>
            <person name="Pk S."/>
            <person name="Venkata Ramana C."/>
            <person name="Sasikala C."/>
        </authorList>
    </citation>
    <scope>NUCLEOTIDE SEQUENCE [LARGE SCALE GENOMIC DNA]</scope>
    <source>
        <strain evidence="9">JB008</strain>
    </source>
</reference>
<dbReference type="InterPro" id="IPR035906">
    <property type="entry name" value="MetI-like_sf"/>
</dbReference>
<feature type="transmembrane region" description="Helical" evidence="7">
    <location>
        <begin position="580"/>
        <end position="602"/>
    </location>
</feature>
<feature type="transmembrane region" description="Helical" evidence="7">
    <location>
        <begin position="147"/>
        <end position="170"/>
    </location>
</feature>
<organism evidence="9 10">
    <name type="scientific">Candidatus Thalassospirochaeta sargassi</name>
    <dbReference type="NCBI Taxonomy" id="3119039"/>
    <lineage>
        <taxon>Bacteria</taxon>
        <taxon>Pseudomonadati</taxon>
        <taxon>Spirochaetota</taxon>
        <taxon>Spirochaetia</taxon>
        <taxon>Spirochaetales</taxon>
        <taxon>Spirochaetaceae</taxon>
        <taxon>Candidatus Thalassospirochaeta</taxon>
    </lineage>
</organism>
<dbReference type="GO" id="GO:0055085">
    <property type="term" value="P:transmembrane transport"/>
    <property type="evidence" value="ECO:0007669"/>
    <property type="project" value="InterPro"/>
</dbReference>
<feature type="transmembrane region" description="Helical" evidence="7">
    <location>
        <begin position="265"/>
        <end position="290"/>
    </location>
</feature>
<proteinExistence type="inferred from homology"/>
<evidence type="ECO:0000313" key="9">
    <source>
        <dbReference type="EMBL" id="MDC7228074.1"/>
    </source>
</evidence>
<evidence type="ECO:0000256" key="3">
    <source>
        <dbReference type="ARBA" id="ARBA00022475"/>
    </source>
</evidence>
<evidence type="ECO:0000313" key="10">
    <source>
        <dbReference type="Proteomes" id="UP001221217"/>
    </source>
</evidence>
<keyword evidence="6 7" id="KW-0472">Membrane</keyword>
<evidence type="ECO:0000259" key="8">
    <source>
        <dbReference type="PROSITE" id="PS50928"/>
    </source>
</evidence>
<evidence type="ECO:0000256" key="2">
    <source>
        <dbReference type="ARBA" id="ARBA00022448"/>
    </source>
</evidence>
<keyword evidence="4 7" id="KW-0812">Transmembrane</keyword>
<feature type="transmembrane region" description="Helical" evidence="7">
    <location>
        <begin position="12"/>
        <end position="29"/>
    </location>
</feature>
<feature type="transmembrane region" description="Helical" evidence="7">
    <location>
        <begin position="524"/>
        <end position="547"/>
    </location>
</feature>
<dbReference type="EMBL" id="JAQQAL010000040">
    <property type="protein sequence ID" value="MDC7228074.1"/>
    <property type="molecule type" value="Genomic_DNA"/>
</dbReference>
<dbReference type="CDD" id="cd06261">
    <property type="entry name" value="TM_PBP2"/>
    <property type="match status" value="2"/>
</dbReference>
<keyword evidence="2 7" id="KW-0813">Transport</keyword>
<dbReference type="Gene3D" id="1.10.3720.10">
    <property type="entry name" value="MetI-like"/>
    <property type="match status" value="2"/>
</dbReference>
<dbReference type="AlphaFoldDB" id="A0AAJ1IF17"/>
<evidence type="ECO:0000256" key="1">
    <source>
        <dbReference type="ARBA" id="ARBA00004651"/>
    </source>
</evidence>
<accession>A0AAJ1IF17</accession>
<evidence type="ECO:0000256" key="5">
    <source>
        <dbReference type="ARBA" id="ARBA00022989"/>
    </source>
</evidence>
<feature type="domain" description="ABC transmembrane type-1" evidence="8">
    <location>
        <begin position="65"/>
        <end position="286"/>
    </location>
</feature>
<feature type="transmembrane region" description="Helical" evidence="7">
    <location>
        <begin position="631"/>
        <end position="651"/>
    </location>
</feature>
<feature type="transmembrane region" description="Helical" evidence="7">
    <location>
        <begin position="224"/>
        <end position="245"/>
    </location>
</feature>
<evidence type="ECO:0000256" key="7">
    <source>
        <dbReference type="RuleBase" id="RU363032"/>
    </source>
</evidence>
<feature type="transmembrane region" description="Helical" evidence="7">
    <location>
        <begin position="488"/>
        <end position="512"/>
    </location>
</feature>
<dbReference type="PROSITE" id="PS50928">
    <property type="entry name" value="ABC_TM1"/>
    <property type="match status" value="2"/>
</dbReference>
<feature type="transmembrane region" description="Helical" evidence="7">
    <location>
        <begin position="69"/>
        <end position="91"/>
    </location>
</feature>
<dbReference type="Proteomes" id="UP001221217">
    <property type="component" value="Unassembled WGS sequence"/>
</dbReference>
<protein>
    <submittedName>
        <fullName evidence="9">ABC transporter permease subunit</fullName>
    </submittedName>
</protein>
<feature type="domain" description="ABC transmembrane type-1" evidence="8">
    <location>
        <begin position="456"/>
        <end position="650"/>
    </location>
</feature>
<name>A0AAJ1IF17_9SPIO</name>
<feature type="transmembrane region" description="Helical" evidence="7">
    <location>
        <begin position="460"/>
        <end position="481"/>
    </location>
</feature>
<keyword evidence="3" id="KW-1003">Cell membrane</keyword>
<dbReference type="InterPro" id="IPR000515">
    <property type="entry name" value="MetI-like"/>
</dbReference>
<feature type="transmembrane region" description="Helical" evidence="7">
    <location>
        <begin position="394"/>
        <end position="418"/>
    </location>
</feature>
<dbReference type="Pfam" id="PF00528">
    <property type="entry name" value="BPD_transp_1"/>
    <property type="match status" value="1"/>
</dbReference>
<comment type="caution">
    <text evidence="9">The sequence shown here is derived from an EMBL/GenBank/DDBJ whole genome shotgun (WGS) entry which is preliminary data.</text>
</comment>
<keyword evidence="5 7" id="KW-1133">Transmembrane helix</keyword>
<feature type="transmembrane region" description="Helical" evidence="7">
    <location>
        <begin position="98"/>
        <end position="119"/>
    </location>
</feature>
<sequence>MSRTNFNVKIYFIIPALLVIAVAGISPFFEALSTSFFHDIYGIRSFAGLDNFRYLGDDAGFSYSLNITAVWAVSSTLLSLLFSFIIAVALSGRKKMTGLLYAALLIPWGIPVYIAVPLWRALIHGNGGSSILTSLFGIQVNLMLDPAAGFISCLIVNLWMTVPLTAFVLLGALKKIPSSTVEAAILDGADKGVIAAQIYLPQIKGTLTVMGVLNFIKAFKEFTLMFLMTAGGPPLLSGITNRYVIGATTTIDTFLYDVFSNTDDYGISSAYSVMMAAIVILLMLIWRVAGNRKYSLEKKRRLLIFITAALQIIFSWTAGLIPAAVYLAGLKSRRIFKLSIAINAGLIIFNIVTQGFLAGLSPGILPALFTLYYCREKKEYISTGGLNAGFIERLNSSFSTFTVAVLVLSSAAIVYLLFWMSFSGVSACFIDAPLPPYAGLQSYRAIFTEENILIYFRNTILVAGLTGILVPLVCFPAAAWLNSKGRVATAAALTFIQILSITGGMHSLIPLYSSFERIGMVNSYTPLIIISIYHSIPFSMFTITAWLEQMPASFRDIALVEGLSPLGWLGRIVLPLSRPVLTTAVMTAVLGAWNSFMAPLLFLNDDSLYTISVKLYSFVGSIASGAPEWNIFAAASVVNCAIIAAVFSRFIKPAGHTRLSDFTE</sequence>
<dbReference type="GO" id="GO:0005886">
    <property type="term" value="C:plasma membrane"/>
    <property type="evidence" value="ECO:0007669"/>
    <property type="project" value="UniProtKB-SubCell"/>
</dbReference>
<comment type="similarity">
    <text evidence="7">Belongs to the binding-protein-dependent transport system permease family.</text>
</comment>
<dbReference type="PANTHER" id="PTHR43227">
    <property type="entry name" value="BLL4140 PROTEIN"/>
    <property type="match status" value="1"/>
</dbReference>
<evidence type="ECO:0000256" key="4">
    <source>
        <dbReference type="ARBA" id="ARBA00022692"/>
    </source>
</evidence>
<evidence type="ECO:0000256" key="6">
    <source>
        <dbReference type="ARBA" id="ARBA00023136"/>
    </source>
</evidence>